<comment type="caution">
    <text evidence="2">The sequence shown here is derived from an EMBL/GenBank/DDBJ whole genome shotgun (WGS) entry which is preliminary data.</text>
</comment>
<evidence type="ECO:0000313" key="2">
    <source>
        <dbReference type="EMBL" id="KGM88574.1"/>
    </source>
</evidence>
<accession>A0A0A0HPP6</accession>
<dbReference type="Gene3D" id="1.10.3680.10">
    <property type="entry name" value="TerB-like"/>
    <property type="match status" value="1"/>
</dbReference>
<organism evidence="2 3">
    <name type="scientific">Roseovarius mucosus DSM 17069</name>
    <dbReference type="NCBI Taxonomy" id="1288298"/>
    <lineage>
        <taxon>Bacteria</taxon>
        <taxon>Pseudomonadati</taxon>
        <taxon>Pseudomonadota</taxon>
        <taxon>Alphaproteobacteria</taxon>
        <taxon>Rhodobacterales</taxon>
        <taxon>Roseobacteraceae</taxon>
        <taxon>Roseovarius</taxon>
    </lineage>
</organism>
<dbReference type="InterPro" id="IPR007791">
    <property type="entry name" value="DjlA_N"/>
</dbReference>
<dbReference type="HOGENOM" id="CLU_111095_3_0_5"/>
<dbReference type="eggNOG" id="COG4103">
    <property type="taxonomic scope" value="Bacteria"/>
</dbReference>
<gene>
    <name evidence="2" type="ORF">rosmuc_01408</name>
</gene>
<protein>
    <recommendedName>
        <fullName evidence="1">Co-chaperone DjlA N-terminal domain-containing protein</fullName>
    </recommendedName>
</protein>
<dbReference type="Proteomes" id="UP000030021">
    <property type="component" value="Unassembled WGS sequence"/>
</dbReference>
<dbReference type="STRING" id="215743.ROSMUCSMR3_00351"/>
<feature type="domain" description="Co-chaperone DjlA N-terminal" evidence="1">
    <location>
        <begin position="54"/>
        <end position="170"/>
    </location>
</feature>
<evidence type="ECO:0000313" key="3">
    <source>
        <dbReference type="Proteomes" id="UP000030021"/>
    </source>
</evidence>
<dbReference type="Pfam" id="PF05099">
    <property type="entry name" value="TerB"/>
    <property type="match status" value="1"/>
</dbReference>
<dbReference type="EMBL" id="AONH01000007">
    <property type="protein sequence ID" value="KGM88574.1"/>
    <property type="molecule type" value="Genomic_DNA"/>
</dbReference>
<dbReference type="InterPro" id="IPR029024">
    <property type="entry name" value="TerB-like"/>
</dbReference>
<dbReference type="AlphaFoldDB" id="A0A0A0HPP6"/>
<name>A0A0A0HPP6_9RHOB</name>
<dbReference type="CDD" id="cd07313">
    <property type="entry name" value="terB_like_2"/>
    <property type="match status" value="1"/>
</dbReference>
<evidence type="ECO:0000259" key="1">
    <source>
        <dbReference type="Pfam" id="PF05099"/>
    </source>
</evidence>
<dbReference type="PATRIC" id="fig|1288298.3.peg.1420"/>
<sequence>MRFVRNNCDANWANTKVLLGARSVGDYAEPMLNRFLNVFSASKPGPLPEPDDKLALAALMVRVAKSDHHYDLAEIKRIDRLLARIYGLGPVEAAKMRALSERIEHAAPDTDRFGHIIRETVSLEARLAALEALWEVVLSDGTSQPEELHVIDAAREAMGLSHADSDAARALAEAQ</sequence>
<dbReference type="SUPFAM" id="SSF158682">
    <property type="entry name" value="TerB-like"/>
    <property type="match status" value="1"/>
</dbReference>
<reference evidence="2 3" key="1">
    <citation type="submission" date="2013-01" db="EMBL/GenBank/DDBJ databases">
        <authorList>
            <person name="Fiebig A."/>
            <person name="Goeker M."/>
            <person name="Klenk H.-P.P."/>
        </authorList>
    </citation>
    <scope>NUCLEOTIDE SEQUENCE [LARGE SCALE GENOMIC DNA]</scope>
    <source>
        <strain evidence="2 3">DSM 17069</strain>
    </source>
</reference>
<proteinExistence type="predicted"/>